<protein>
    <submittedName>
        <fullName evidence="1">Uncharacterized protein</fullName>
    </submittedName>
</protein>
<dbReference type="HOGENOM" id="CLU_096783_0_0_14"/>
<dbReference type="Proteomes" id="UP000008637">
    <property type="component" value="Chromosome"/>
</dbReference>
<reference evidence="1 2" key="1">
    <citation type="journal article" date="2011" name="J. Bacteriol.">
        <title>Complete genome sequence of Mycoplasma haemofelis, a hemotropic mycoplasma.</title>
        <authorList>
            <person name="Barker E.N."/>
            <person name="Helps C.R."/>
            <person name="Peters I.R."/>
            <person name="Darby A.C."/>
            <person name="Radford A.D."/>
            <person name="Tasker S."/>
        </authorList>
    </citation>
    <scope>NUCLEOTIDE SEQUENCE [LARGE SCALE GENOMIC DNA]</scope>
    <source>
        <strain evidence="1 2">Langford 1</strain>
    </source>
</reference>
<dbReference type="AlphaFoldDB" id="E8ZH10"/>
<gene>
    <name evidence="1" type="ordered locus">HF1_04230</name>
</gene>
<dbReference type="OrthoDB" id="9815750at2"/>
<keyword evidence="2" id="KW-1185">Reference proteome</keyword>
<evidence type="ECO:0000313" key="2">
    <source>
        <dbReference type="Proteomes" id="UP000008637"/>
    </source>
</evidence>
<dbReference type="KEGG" id="mha:HF1_04230"/>
<name>E8ZH10_MYCHL</name>
<evidence type="ECO:0000313" key="1">
    <source>
        <dbReference type="EMBL" id="CBY92431.1"/>
    </source>
</evidence>
<organism evidence="1 2">
    <name type="scientific">Mycoplasma haemofelis (strain Langford 1)</name>
    <name type="common">Haemobartonella felis</name>
    <dbReference type="NCBI Taxonomy" id="941640"/>
    <lineage>
        <taxon>Bacteria</taxon>
        <taxon>Bacillati</taxon>
        <taxon>Mycoplasmatota</taxon>
        <taxon>Mollicutes</taxon>
        <taxon>Mycoplasmataceae</taxon>
        <taxon>Mycoplasma</taxon>
    </lineage>
</organism>
<dbReference type="EMBL" id="FR773153">
    <property type="protein sequence ID" value="CBY92431.1"/>
    <property type="molecule type" value="Genomic_DNA"/>
</dbReference>
<proteinExistence type="predicted"/>
<accession>E8ZH10</accession>
<sequence length="213" mass="23413">MNSTYLLGGLGALGAAGTGSLLALKPWNSNVETFKSKYSHALINAGDNSLWSNKFALLKDSNPEHQTLKEAVNKAKATSPDEAGAKELLKRGCQEIYDSPYEGSKYLNDFEKYCSKTNKDASSNQTWNGSDVSTASGNKWDTALNALKTHDEATNKKLDSVLTELKNSIQGNTQITADHRTKLKNWCEGIKSKPYLGSDSLDFKHQELYCKHS</sequence>